<gene>
    <name evidence="6" type="ORF">SBA1_570014</name>
</gene>
<dbReference type="Gene3D" id="2.40.170.20">
    <property type="entry name" value="TonB-dependent receptor, beta-barrel domain"/>
    <property type="match status" value="1"/>
</dbReference>
<dbReference type="SUPFAM" id="SSF56935">
    <property type="entry name" value="Porins"/>
    <property type="match status" value="1"/>
</dbReference>
<dbReference type="Proteomes" id="UP000238701">
    <property type="component" value="Unassembled WGS sequence"/>
</dbReference>
<sequence>MRSSSRVVTLLFSFLLAVGMLVSAQTATTSLRGTIADPKGAVLQGATITLENPATGFSRTTKSGNDGVYQFLEVPPATYTLTIAAAGFATLKQDRVVLQVSQPATLNVTMEVKGATVVVEVTGAAPLVNTTDASQGHVFNSDQLANLPSEGRDPVGILSLQPGVTFLGATNFDNTQPNLTADSRAGAVAGARSDQTNVTVDGLDNNDQLQGYAFQGALRVPLDSIQEFRVTTTNSNADSGRSSGAQVNMVTKSGTNGFHGSLYEYNRSNIGQANDWFNEQAQLRQGLPNNPGVLHRNTFGAWVGGPIKKDRLFFFGGFEGQRTNEAIQTTHIVPSDNMRLGIMQYPEGPCDPTDPTCQPGFVDPSGNYSVSSNGVVSITPAGLANTDQGCASAVPATCNWTAAGYPYDGGADPYVANVNNSNPNAIFTKYPSPNTDAVGDGLDERGFTFAAPNPTKHMTYLFKLDYKLTQDGKHSLFAKGQLQNWHSSTPPQFPGLPANEFDTNNSKGLSVGYTALFSSTLINNLRYGLIRQGIGQAGLGVADYNHFRGQADVQGAGFTPSTFTNVPVHNIVDDVSWTKGKHTFQFGGNLRIITNNRTGNDVNYSWAETNVYWLIVPGLAGQGVSLDPSIGGYPAVDDSWTTNYDFATAAVAGLLTETNKIYNQDKTGHFFNSGQLITRNFKSHEGEFYFQDSWRVTPNLVLTGGLRYSLLQPPFEIHGNQVSPTISLNNWFTQRSVNMAQGKSLNSQDPGGLVQMALAGQGNGKQPYWAWDYKDLAPRFAFAYSPHSSSGFMHALFGSAGKSSIRGGYGIYFDHFGEGIVNTFDREGSFGLTTSLVNPAGTQQVDCTPRMTDLYTLPPANTSFCGQQVVGPPPAAFPGLVTPPTLLNPGSFAIYWGLDDKLKTPYSHVFDLSISRELSRNFVLEASYVGRLAHRLMQEEDLALAQDMVDPASKMDYFTAATMLTKASVAGTDVSQLAPIPFWENLWPTAAGKPGFGLLGGSGCAPNSGNLPSSSFTATQAMYDQFSCDAFNETTALFYADLPQSWNGNDCAPACSTLNGSYGDFHFWDDQFSSLYAWRSIGNSAYHSLQLSLRKAMSSGLQFDFNYTFSKSIDVGSNAQRISLFEGGGFFSQIINSFSPRQMRGVSDFDMKHQINANWVYEFPFGRGRRYGSGANKFMDAVFGGWGFSGIFHWTSGLPFTMASGNGWSTNWEVQGAAVETANPGKVGVHTQANGDRTMWQDVSPTGQAVNSFRFPYPGESGQRNELRGPGYFSLDNGLYKTWKITEAQTLKFAWEAFNVTNTPRFDAAQAAYNFGLNFGEFGKYTTTLSVPRVMQFSLRYEF</sequence>
<feature type="domain" description="TonB-dependent transporter Oar-like beta-barrel" evidence="5">
    <location>
        <begin position="1042"/>
        <end position="1336"/>
    </location>
</feature>
<accession>A0A2U3L052</accession>
<organism evidence="6 7">
    <name type="scientific">Candidatus Sulfotelmatobacter kueseliae</name>
    <dbReference type="NCBI Taxonomy" id="2042962"/>
    <lineage>
        <taxon>Bacteria</taxon>
        <taxon>Pseudomonadati</taxon>
        <taxon>Acidobacteriota</taxon>
        <taxon>Terriglobia</taxon>
        <taxon>Terriglobales</taxon>
        <taxon>Candidatus Korobacteraceae</taxon>
        <taxon>Candidatus Sulfotelmatobacter</taxon>
    </lineage>
</organism>
<feature type="signal peptide" evidence="4">
    <location>
        <begin position="1"/>
        <end position="24"/>
    </location>
</feature>
<dbReference type="OrthoDB" id="97893at2"/>
<evidence type="ECO:0000256" key="3">
    <source>
        <dbReference type="ARBA" id="ARBA00023237"/>
    </source>
</evidence>
<evidence type="ECO:0000313" key="7">
    <source>
        <dbReference type="Proteomes" id="UP000238701"/>
    </source>
</evidence>
<evidence type="ECO:0000256" key="1">
    <source>
        <dbReference type="ARBA" id="ARBA00004442"/>
    </source>
</evidence>
<dbReference type="Gene3D" id="2.60.40.1120">
    <property type="entry name" value="Carboxypeptidase-like, regulatory domain"/>
    <property type="match status" value="1"/>
</dbReference>
<dbReference type="GO" id="GO:0009279">
    <property type="term" value="C:cell outer membrane"/>
    <property type="evidence" value="ECO:0007669"/>
    <property type="project" value="UniProtKB-SubCell"/>
</dbReference>
<reference evidence="7" key="1">
    <citation type="submission" date="2018-02" db="EMBL/GenBank/DDBJ databases">
        <authorList>
            <person name="Hausmann B."/>
        </authorList>
    </citation>
    <scope>NUCLEOTIDE SEQUENCE [LARGE SCALE GENOMIC DNA]</scope>
    <source>
        <strain evidence="7">Peat soil MAG SbA1</strain>
    </source>
</reference>
<proteinExistence type="predicted"/>
<keyword evidence="3" id="KW-0998">Cell outer membrane</keyword>
<evidence type="ECO:0000313" key="6">
    <source>
        <dbReference type="EMBL" id="SPF45272.1"/>
    </source>
</evidence>
<dbReference type="SUPFAM" id="SSF49464">
    <property type="entry name" value="Carboxypeptidase regulatory domain-like"/>
    <property type="match status" value="1"/>
</dbReference>
<dbReference type="EMBL" id="OMOD01000152">
    <property type="protein sequence ID" value="SPF45272.1"/>
    <property type="molecule type" value="Genomic_DNA"/>
</dbReference>
<dbReference type="InterPro" id="IPR008969">
    <property type="entry name" value="CarboxyPept-like_regulatory"/>
</dbReference>
<dbReference type="InterPro" id="IPR036942">
    <property type="entry name" value="Beta-barrel_TonB_sf"/>
</dbReference>
<feature type="domain" description="TonB-dependent transporter Oar-like beta-barrel" evidence="5">
    <location>
        <begin position="250"/>
        <end position="983"/>
    </location>
</feature>
<evidence type="ECO:0000256" key="4">
    <source>
        <dbReference type="SAM" id="SignalP"/>
    </source>
</evidence>
<name>A0A2U3L052_9BACT</name>
<protein>
    <recommendedName>
        <fullName evidence="5">TonB-dependent transporter Oar-like beta-barrel domain-containing protein</fullName>
    </recommendedName>
</protein>
<dbReference type="Pfam" id="PF25183">
    <property type="entry name" value="OMP_b-brl_4"/>
    <property type="match status" value="2"/>
</dbReference>
<keyword evidence="2" id="KW-0472">Membrane</keyword>
<comment type="subcellular location">
    <subcellularLocation>
        <location evidence="1">Cell outer membrane</location>
    </subcellularLocation>
</comment>
<feature type="chain" id="PRO_5015545478" description="TonB-dependent transporter Oar-like beta-barrel domain-containing protein" evidence="4">
    <location>
        <begin position="25"/>
        <end position="1343"/>
    </location>
</feature>
<dbReference type="Pfam" id="PF13620">
    <property type="entry name" value="CarboxypepD_reg"/>
    <property type="match status" value="1"/>
</dbReference>
<evidence type="ECO:0000259" key="5">
    <source>
        <dbReference type="Pfam" id="PF25183"/>
    </source>
</evidence>
<dbReference type="InterPro" id="IPR057601">
    <property type="entry name" value="Oar-like_b-barrel"/>
</dbReference>
<evidence type="ECO:0000256" key="2">
    <source>
        <dbReference type="ARBA" id="ARBA00023136"/>
    </source>
</evidence>
<keyword evidence="4" id="KW-0732">Signal</keyword>